<evidence type="ECO:0000256" key="2">
    <source>
        <dbReference type="SAM" id="Phobius"/>
    </source>
</evidence>
<evidence type="ECO:0000256" key="1">
    <source>
        <dbReference type="SAM" id="MobiDB-lite"/>
    </source>
</evidence>
<protein>
    <recommendedName>
        <fullName evidence="5">Transmembrane protein</fullName>
    </recommendedName>
</protein>
<sequence length="165" mass="19582">MIPNGQSQFLIFPMQLKNKYYPIVFVILFTLIQQSLTFFSSSIIAIIYFLFKNRFSFQIATIEQLEKGMIFQSFIDRIDFKRISNYQDQLEPSVDSRELPYLETPPARLTMDGSAPFPPSLVLQELQKQLNFQDNQNHEQVQEDEEQKQIEQKQQEKDQEFDQDL</sequence>
<evidence type="ECO:0000313" key="4">
    <source>
        <dbReference type="Proteomes" id="UP000688137"/>
    </source>
</evidence>
<reference evidence="3" key="1">
    <citation type="submission" date="2021-01" db="EMBL/GenBank/DDBJ databases">
        <authorList>
            <consortium name="Genoscope - CEA"/>
            <person name="William W."/>
        </authorList>
    </citation>
    <scope>NUCLEOTIDE SEQUENCE</scope>
</reference>
<keyword evidence="4" id="KW-1185">Reference proteome</keyword>
<feature type="region of interest" description="Disordered" evidence="1">
    <location>
        <begin position="133"/>
        <end position="165"/>
    </location>
</feature>
<dbReference type="EMBL" id="CAJJDM010000031">
    <property type="protein sequence ID" value="CAD8061718.1"/>
    <property type="molecule type" value="Genomic_DNA"/>
</dbReference>
<comment type="caution">
    <text evidence="3">The sequence shown here is derived from an EMBL/GenBank/DDBJ whole genome shotgun (WGS) entry which is preliminary data.</text>
</comment>
<keyword evidence="2" id="KW-0472">Membrane</keyword>
<keyword evidence="2" id="KW-0812">Transmembrane</keyword>
<name>A0A8S1L1L9_PARPR</name>
<feature type="transmembrane region" description="Helical" evidence="2">
    <location>
        <begin position="20"/>
        <end position="51"/>
    </location>
</feature>
<dbReference type="AlphaFoldDB" id="A0A8S1L1L9"/>
<feature type="compositionally biased region" description="Basic and acidic residues" evidence="1">
    <location>
        <begin position="136"/>
        <end position="165"/>
    </location>
</feature>
<keyword evidence="2" id="KW-1133">Transmembrane helix</keyword>
<proteinExistence type="predicted"/>
<organism evidence="3 4">
    <name type="scientific">Paramecium primaurelia</name>
    <dbReference type="NCBI Taxonomy" id="5886"/>
    <lineage>
        <taxon>Eukaryota</taxon>
        <taxon>Sar</taxon>
        <taxon>Alveolata</taxon>
        <taxon>Ciliophora</taxon>
        <taxon>Intramacronucleata</taxon>
        <taxon>Oligohymenophorea</taxon>
        <taxon>Peniculida</taxon>
        <taxon>Parameciidae</taxon>
        <taxon>Paramecium</taxon>
    </lineage>
</organism>
<gene>
    <name evidence="3" type="ORF">PPRIM_AZ9-3.1.T0320096</name>
</gene>
<dbReference type="Proteomes" id="UP000688137">
    <property type="component" value="Unassembled WGS sequence"/>
</dbReference>
<evidence type="ECO:0000313" key="3">
    <source>
        <dbReference type="EMBL" id="CAD8061718.1"/>
    </source>
</evidence>
<accession>A0A8S1L1L9</accession>
<evidence type="ECO:0008006" key="5">
    <source>
        <dbReference type="Google" id="ProtNLM"/>
    </source>
</evidence>